<dbReference type="SUPFAM" id="SSF56574">
    <property type="entry name" value="Serpins"/>
    <property type="match status" value="1"/>
</dbReference>
<dbReference type="InterPro" id="IPR042178">
    <property type="entry name" value="Serpin_sf_1"/>
</dbReference>
<dbReference type="Pfam" id="PF00079">
    <property type="entry name" value="Serpin"/>
    <property type="match status" value="1"/>
</dbReference>
<dbReference type="OrthoDB" id="671595at2759"/>
<protein>
    <submittedName>
        <fullName evidence="2">Serpin B6</fullName>
    </submittedName>
</protein>
<gene>
    <name evidence="2" type="ORF">DPX16_5560</name>
</gene>
<dbReference type="Proteomes" id="UP000281406">
    <property type="component" value="Unassembled WGS sequence"/>
</dbReference>
<sequence>MSSALPTLNTTTEAVNKMEPDIEPVIWANSKFSIDMLKVFCKGNTANVLFSPLSISSALGLVLLGAKGETADQMYKDFLDNCEEWCFASMRNVDLKTNPDAAREKNQHLGGEEGRG</sequence>
<organism evidence="2 3">
    <name type="scientific">Anabarilius grahami</name>
    <name type="common">Kanglang fish</name>
    <name type="synonym">Barilius grahami</name>
    <dbReference type="NCBI Taxonomy" id="495550"/>
    <lineage>
        <taxon>Eukaryota</taxon>
        <taxon>Metazoa</taxon>
        <taxon>Chordata</taxon>
        <taxon>Craniata</taxon>
        <taxon>Vertebrata</taxon>
        <taxon>Euteleostomi</taxon>
        <taxon>Actinopterygii</taxon>
        <taxon>Neopterygii</taxon>
        <taxon>Teleostei</taxon>
        <taxon>Ostariophysi</taxon>
        <taxon>Cypriniformes</taxon>
        <taxon>Xenocyprididae</taxon>
        <taxon>Xenocypridinae</taxon>
        <taxon>Xenocypridinae incertae sedis</taxon>
        <taxon>Anabarilius</taxon>
    </lineage>
</organism>
<evidence type="ECO:0000259" key="1">
    <source>
        <dbReference type="Pfam" id="PF00079"/>
    </source>
</evidence>
<feature type="domain" description="Serpin" evidence="1">
    <location>
        <begin position="28"/>
        <end position="78"/>
    </location>
</feature>
<dbReference type="InterPro" id="IPR036186">
    <property type="entry name" value="Serpin_sf"/>
</dbReference>
<comment type="caution">
    <text evidence="2">The sequence shown here is derived from an EMBL/GenBank/DDBJ whole genome shotgun (WGS) entry which is preliminary data.</text>
</comment>
<evidence type="ECO:0000313" key="3">
    <source>
        <dbReference type="Proteomes" id="UP000281406"/>
    </source>
</evidence>
<dbReference type="Gene3D" id="3.30.497.10">
    <property type="entry name" value="Antithrombin, subunit I, domain 2"/>
    <property type="match status" value="1"/>
</dbReference>
<dbReference type="InterPro" id="IPR023796">
    <property type="entry name" value="Serpin_dom"/>
</dbReference>
<reference evidence="2 3" key="1">
    <citation type="submission" date="2018-10" db="EMBL/GenBank/DDBJ databases">
        <title>Genome assembly for a Yunnan-Guizhou Plateau 3E fish, Anabarilius grahami (Regan), and its evolutionary and genetic applications.</title>
        <authorList>
            <person name="Jiang W."/>
        </authorList>
    </citation>
    <scope>NUCLEOTIDE SEQUENCE [LARGE SCALE GENOMIC DNA]</scope>
    <source>
        <strain evidence="2">AG-KIZ</strain>
        <tissue evidence="2">Muscle</tissue>
    </source>
</reference>
<evidence type="ECO:0000313" key="2">
    <source>
        <dbReference type="EMBL" id="ROL43007.1"/>
    </source>
</evidence>
<dbReference type="EMBL" id="RJVU01048958">
    <property type="protein sequence ID" value="ROL43007.1"/>
    <property type="molecule type" value="Genomic_DNA"/>
</dbReference>
<dbReference type="AlphaFoldDB" id="A0A3N0Y9Y7"/>
<accession>A0A3N0Y9Y7</accession>
<name>A0A3N0Y9Y7_ANAGA</name>
<proteinExistence type="predicted"/>
<keyword evidence="3" id="KW-1185">Reference proteome</keyword>